<gene>
    <name evidence="1" type="ORF">vB_SscM-1_018</name>
</gene>
<evidence type="ECO:0000313" key="2">
    <source>
        <dbReference type="Proteomes" id="UP000224459"/>
    </source>
</evidence>
<evidence type="ECO:0000313" key="1">
    <source>
        <dbReference type="EMBL" id="ANT44681.1"/>
    </source>
</evidence>
<sequence>MFTKKENYSKLLQVQEIKADTTFEDTTTFWNVATFENSTDELEDSYITIEVWSDESNSIKIIESDDTDHQEISDKLPKNVLNHLHKLVYAELNKL</sequence>
<dbReference type="EMBL" id="KX171212">
    <property type="protein sequence ID" value="ANT44681.1"/>
    <property type="molecule type" value="Genomic_DNA"/>
</dbReference>
<proteinExistence type="predicted"/>
<name>A0A1X9I9F4_9CAUD</name>
<keyword evidence="2" id="KW-1185">Reference proteome</keyword>
<accession>A0A1X9I9F4</accession>
<protein>
    <submittedName>
        <fullName evidence="1">Uncharacterized protein</fullName>
    </submittedName>
</protein>
<organism evidence="1 2">
    <name type="scientific">Staphylococcus phage vB_SscM-1</name>
    <dbReference type="NCBI Taxonomy" id="1868844"/>
    <lineage>
        <taxon>Viruses</taxon>
        <taxon>Duplodnaviria</taxon>
        <taxon>Heunggongvirae</taxon>
        <taxon>Uroviricota</taxon>
        <taxon>Caudoviricetes</taxon>
        <taxon>Herelleviridae</taxon>
        <taxon>Twortvirinae</taxon>
        <taxon>Sciuriunavirus</taxon>
        <taxon>Sciuriunavirus SscM1</taxon>
    </lineage>
</organism>
<dbReference type="Proteomes" id="UP000224459">
    <property type="component" value="Segment"/>
</dbReference>
<reference evidence="2" key="1">
    <citation type="submission" date="2016-04" db="EMBL/GenBank/DDBJ databases">
        <authorList>
            <person name="Gasior T."/>
        </authorList>
    </citation>
    <scope>NUCLEOTIDE SEQUENCE [LARGE SCALE GENOMIC DNA]</scope>
</reference>